<gene>
    <name evidence="1" type="ORF">Amon02_000424100</name>
</gene>
<evidence type="ECO:0000313" key="2">
    <source>
        <dbReference type="Proteomes" id="UP001165064"/>
    </source>
</evidence>
<sequence>MSLRHLSKRYGANFEKLPHFSRKMFEQMSLDAQIPAFVPDVPEVPKKDQFKRPEQWKVQVGDKVLITKGKFKGTVTKVMGLHSSTNRLYLEQSETKKIVVPKQYWQPKQDSHVIDYPKTVSVHDVKVVGTLVEEDGSEKDIAADQLVFKGAYWDSDYKKMMPYRRIKHHEHIIIPWPRPDPEEEDAFSTNQEVAEVRTYLPDSILKTDAPSDIVKSLRDPLAKRVYKWDKKYLTKSDVKRMTPPEPLHSEEKKAMFEERAKIRESQPTEIPEDVAEFIGSKVAAHLNAVEDPHFAQYINSVSPEVAKLRLEKREQEQRTRELAAKEAQERNRQKNIALKKYKHMKKKKNGNYVF</sequence>
<comment type="caution">
    <text evidence="1">The sequence shown here is derived from an EMBL/GenBank/DDBJ whole genome shotgun (WGS) entry which is preliminary data.</text>
</comment>
<keyword evidence="2" id="KW-1185">Reference proteome</keyword>
<reference evidence="1" key="1">
    <citation type="submission" date="2023-04" db="EMBL/GenBank/DDBJ databases">
        <title>Ambrosiozyma monospora NBRC 10751.</title>
        <authorList>
            <person name="Ichikawa N."/>
            <person name="Sato H."/>
            <person name="Tonouchi N."/>
        </authorList>
    </citation>
    <scope>NUCLEOTIDE SEQUENCE</scope>
    <source>
        <strain evidence="1">NBRC 10751</strain>
    </source>
</reference>
<evidence type="ECO:0000313" key="1">
    <source>
        <dbReference type="EMBL" id="GME80015.1"/>
    </source>
</evidence>
<protein>
    <submittedName>
        <fullName evidence="1">Unnamed protein product</fullName>
    </submittedName>
</protein>
<accession>A0ACB5T335</accession>
<dbReference type="Proteomes" id="UP001165064">
    <property type="component" value="Unassembled WGS sequence"/>
</dbReference>
<organism evidence="1 2">
    <name type="scientific">Ambrosiozyma monospora</name>
    <name type="common">Yeast</name>
    <name type="synonym">Endomycopsis monosporus</name>
    <dbReference type="NCBI Taxonomy" id="43982"/>
    <lineage>
        <taxon>Eukaryota</taxon>
        <taxon>Fungi</taxon>
        <taxon>Dikarya</taxon>
        <taxon>Ascomycota</taxon>
        <taxon>Saccharomycotina</taxon>
        <taxon>Pichiomycetes</taxon>
        <taxon>Pichiales</taxon>
        <taxon>Pichiaceae</taxon>
        <taxon>Ambrosiozyma</taxon>
    </lineage>
</organism>
<dbReference type="EMBL" id="BSXS01002859">
    <property type="protein sequence ID" value="GME80015.1"/>
    <property type="molecule type" value="Genomic_DNA"/>
</dbReference>
<proteinExistence type="predicted"/>
<name>A0ACB5T335_AMBMO</name>